<reference evidence="2" key="1">
    <citation type="submission" date="2022-11" db="UniProtKB">
        <authorList>
            <consortium name="WormBaseParasite"/>
        </authorList>
    </citation>
    <scope>IDENTIFICATION</scope>
</reference>
<dbReference type="Proteomes" id="UP000887580">
    <property type="component" value="Unplaced"/>
</dbReference>
<accession>A0AC35FP31</accession>
<organism evidence="1 2">
    <name type="scientific">Panagrolaimus sp. PS1159</name>
    <dbReference type="NCBI Taxonomy" id="55785"/>
    <lineage>
        <taxon>Eukaryota</taxon>
        <taxon>Metazoa</taxon>
        <taxon>Ecdysozoa</taxon>
        <taxon>Nematoda</taxon>
        <taxon>Chromadorea</taxon>
        <taxon>Rhabditida</taxon>
        <taxon>Tylenchina</taxon>
        <taxon>Panagrolaimomorpha</taxon>
        <taxon>Panagrolaimoidea</taxon>
        <taxon>Panagrolaimidae</taxon>
        <taxon>Panagrolaimus</taxon>
    </lineage>
</organism>
<sequence length="1265" mass="144637">MDPYEFEPINSSTNFETEDVFVEEKRAVSQILSDVAQTLLWLQEVERTTTNPLDICDLTQIYNNADKLQNNVDELKIRKAELERLRDELHSPSEEPSEKLLRKMDKVEAEAARIGEICAIRQIELEKLISQMTHFLSEKTSIESWLEEAKHALENTENVQKLDDNQLQIELDTIERFFNEMDEIKTKIINLNEQGSNLLKQYRRDECHRMSHSLSTINALWTKFNDNIRIRRAVLEARQTSRKDFSQALERFEEWLTEELKVVNERVDQLHKLTSTMANAASLKQFVDQQHDLSAEIDAHIEVFELVNSVGGDALELINVPEEKQKMKSRLNRIRSDWEQLNAINKVLSERILAAQNEHDKLQDQLVYLTNWVNEKLELLQTEQLVVGDPALIQRQSGLIKDLEQAVESKEKEVDTCITEVRAYLMRHDLRPTFQTNFILSHKKDTEEQREADFVQGVQMQSDCDKLENDWKIFLEQLNLLSQVVREAHKEISDLSNALAEALLTVSSLEAKVDKCRLVEKLQLDQLKDAYGEVLILMHSISEAQIRVEDVNDCAGKIQAENIALSSHLRAQIQAVNQRCRKLKKDLINRKIAIERALKDFGPSSEHFMLGSVRAPWQRAISQTNLLPYYIDHINRTTQWDHPAMVSVMENLAEFNQVKFCAYRLAMKLRAIQKTACLDLIELSELKKALAKFSTKSYTETIQTDEMTMCLLPLFEDIHMAHPDLLPRDSVILAVDLTMNLIFNIYDPCRDAVSRILSFEVTLVIFCKAPLEEKYKYLFQLVSGNDSVDHKQLAILFYEIIQIPKFLGEAAAFGGSNVEPSVRSCFSSSHFPNTVSMDDFLKWLKMEPQSFIWLPVLHRITASESIKHEAKCNVCKMYPLVGLRYRCMQCLNYDICQNCFFSQRTAKNHKLLHPVLEYCVQTTSKDDLRDFGNIILNKFRTVNQKAGYLPLETVYEGQPIETRQTAPINPESELIHRHIQLFATRLNKTRREKSKSVISQAHSEPRPPGPVKSPLQLVLNVEQMEKDELDSLLQKLKHENRSLRQSLNASRSRLTLNALGSSTLDNRRLSTASLSKRRRSSGTGFLLSDLEPGHGQHGNYSTLPAGFSLSRPPLPASSMRIGSTPLYNNEQNLTLNLGKQQPASSAPFIHGGNGSGGDLHDFRLEQRQKILIEQNRLLMRQLQRLKKQLAKQGKDPESPISVLPKNGISSVYTAETYASENESDAGAGRTMDVENLINTVEGLGQAMEQFVVSVSNEDADALFDS</sequence>
<protein>
    <submittedName>
        <fullName evidence="2">Dystrophin</fullName>
    </submittedName>
</protein>
<proteinExistence type="predicted"/>
<name>A0AC35FP31_9BILA</name>
<evidence type="ECO:0000313" key="1">
    <source>
        <dbReference type="Proteomes" id="UP000887580"/>
    </source>
</evidence>
<dbReference type="WBParaSite" id="PS1159_v2.g19428.t1">
    <property type="protein sequence ID" value="PS1159_v2.g19428.t1"/>
    <property type="gene ID" value="PS1159_v2.g19428"/>
</dbReference>
<evidence type="ECO:0000313" key="2">
    <source>
        <dbReference type="WBParaSite" id="PS1159_v2.g19428.t1"/>
    </source>
</evidence>